<evidence type="ECO:0000256" key="1">
    <source>
        <dbReference type="SAM" id="MobiDB-lite"/>
    </source>
</evidence>
<feature type="region of interest" description="Disordered" evidence="1">
    <location>
        <begin position="1"/>
        <end position="22"/>
    </location>
</feature>
<reference evidence="2 3" key="1">
    <citation type="submission" date="2022-04" db="EMBL/GenBank/DDBJ databases">
        <title>Positive selection, recombination, and allopatry shape intraspecific diversity of widespread and dominant cyanobacteria.</title>
        <authorList>
            <person name="Wei J."/>
            <person name="Shu W."/>
            <person name="Hu C."/>
        </authorList>
    </citation>
    <scope>NUCLEOTIDE SEQUENCE [LARGE SCALE GENOMIC DNA]</scope>
    <source>
        <strain evidence="2 3">GB2-A5</strain>
    </source>
</reference>
<proteinExistence type="predicted"/>
<keyword evidence="3" id="KW-1185">Reference proteome</keyword>
<evidence type="ECO:0000313" key="2">
    <source>
        <dbReference type="EMBL" id="MEP0866249.1"/>
    </source>
</evidence>
<dbReference type="EMBL" id="JAMPKK010000040">
    <property type="protein sequence ID" value="MEP0866249.1"/>
    <property type="molecule type" value="Genomic_DNA"/>
</dbReference>
<accession>A0ABV0JS04</accession>
<dbReference type="RefSeq" id="WP_190422250.1">
    <property type="nucleotide sequence ID" value="NZ_JAMPKK010000040.1"/>
</dbReference>
<gene>
    <name evidence="2" type="ORF">NDI37_17445</name>
</gene>
<dbReference type="Proteomes" id="UP001442494">
    <property type="component" value="Unassembled WGS sequence"/>
</dbReference>
<sequence length="81" mass="8657">MQTPTKKVQSSTRDADSSAPSPGIWLSLATVPMLLGIVGIKAASDLLSAIGQGSEEIFRGDRLPVLHFPDSEKHSQVEILE</sequence>
<name>A0ABV0JS04_9CYAN</name>
<feature type="compositionally biased region" description="Polar residues" evidence="1">
    <location>
        <begin position="1"/>
        <end position="12"/>
    </location>
</feature>
<comment type="caution">
    <text evidence="2">The sequence shown here is derived from an EMBL/GenBank/DDBJ whole genome shotgun (WGS) entry which is preliminary data.</text>
</comment>
<organism evidence="2 3">
    <name type="scientific">Funiculus sociatus GB2-A5</name>
    <dbReference type="NCBI Taxonomy" id="2933946"/>
    <lineage>
        <taxon>Bacteria</taxon>
        <taxon>Bacillati</taxon>
        <taxon>Cyanobacteriota</taxon>
        <taxon>Cyanophyceae</taxon>
        <taxon>Coleofasciculales</taxon>
        <taxon>Coleofasciculaceae</taxon>
        <taxon>Funiculus</taxon>
    </lineage>
</organism>
<evidence type="ECO:0000313" key="3">
    <source>
        <dbReference type="Proteomes" id="UP001442494"/>
    </source>
</evidence>
<protein>
    <submittedName>
        <fullName evidence="2">Uncharacterized protein</fullName>
    </submittedName>
</protein>